<gene>
    <name evidence="1" type="ORF">DXB99_02555</name>
</gene>
<proteinExistence type="predicted"/>
<accession>A0A3E4YLQ3</accession>
<evidence type="ECO:0000313" key="2">
    <source>
        <dbReference type="Proteomes" id="UP000260758"/>
    </source>
</evidence>
<dbReference type="AlphaFoldDB" id="A0A3E4YLQ3"/>
<comment type="caution">
    <text evidence="1">The sequence shown here is derived from an EMBL/GenBank/DDBJ whole genome shotgun (WGS) entry which is preliminary data.</text>
</comment>
<dbReference type="RefSeq" id="WP_117718179.1">
    <property type="nucleotide sequence ID" value="NZ_QSTP01000001.1"/>
</dbReference>
<dbReference type="Proteomes" id="UP000260758">
    <property type="component" value="Unassembled WGS sequence"/>
</dbReference>
<dbReference type="EMBL" id="QSTP01000001">
    <property type="protein sequence ID" value="RGM75421.1"/>
    <property type="molecule type" value="Genomic_DNA"/>
</dbReference>
<evidence type="ECO:0000313" key="1">
    <source>
        <dbReference type="EMBL" id="RGM75421.1"/>
    </source>
</evidence>
<protein>
    <submittedName>
        <fullName evidence="1">Uncharacterized protein</fullName>
    </submittedName>
</protein>
<name>A0A3E4YLQ3_9FIRM</name>
<reference evidence="1 2" key="1">
    <citation type="submission" date="2018-08" db="EMBL/GenBank/DDBJ databases">
        <title>A genome reference for cultivated species of the human gut microbiota.</title>
        <authorList>
            <person name="Zou Y."/>
            <person name="Xue W."/>
            <person name="Luo G."/>
        </authorList>
    </citation>
    <scope>NUCLEOTIDE SEQUENCE [LARGE SCALE GENOMIC DNA]</scope>
    <source>
        <strain evidence="1 2">OM07-13</strain>
    </source>
</reference>
<sequence>MNLLDKYSCIFCKYRKLNKNHDYACMDSWDKDESGYPIGKCNSLSNIYYGKLINHFPFKQIDNLLTEKSYKKEEKYNTAMNKKYGNCFLETDDFKFIWGLKSWYDLSSSDANMFTMNDIDIIYDKQKKKYILGIETAFNFKNYEADCEYLKGCLKAFTKYMDNNGLNKNKPYCLFMSNLGVDMVTASTIEDLYTNFRILVNGFCTLKPNEELQKEV</sequence>
<organism evidence="1 2">
    <name type="scientific">Agathobacter rectalis</name>
    <dbReference type="NCBI Taxonomy" id="39491"/>
    <lineage>
        <taxon>Bacteria</taxon>
        <taxon>Bacillati</taxon>
        <taxon>Bacillota</taxon>
        <taxon>Clostridia</taxon>
        <taxon>Lachnospirales</taxon>
        <taxon>Lachnospiraceae</taxon>
        <taxon>Agathobacter</taxon>
    </lineage>
</organism>